<dbReference type="InterPro" id="IPR012338">
    <property type="entry name" value="Beta-lactam/transpept-like"/>
</dbReference>
<dbReference type="Pfam" id="PF00144">
    <property type="entry name" value="Beta-lactamase"/>
    <property type="match status" value="1"/>
</dbReference>
<comment type="cofactor">
    <cofactor evidence="10">
        <name>Zn(2+)</name>
        <dbReference type="ChEBI" id="CHEBI:29105"/>
    </cofactor>
    <text evidence="10">Binds 1 zinc ion per subunit.</text>
</comment>
<dbReference type="GO" id="GO:0006508">
    <property type="term" value="P:proteolysis"/>
    <property type="evidence" value="ECO:0007669"/>
    <property type="project" value="UniProtKB-KW"/>
</dbReference>
<feature type="binding site" evidence="10">
    <location>
        <position position="708"/>
    </location>
    <ligand>
        <name>Zn(2+)</name>
        <dbReference type="ChEBI" id="CHEBI:29105"/>
        <note>catalytic</note>
    </ligand>
</feature>
<evidence type="ECO:0000256" key="9">
    <source>
        <dbReference type="ARBA" id="ARBA00038473"/>
    </source>
</evidence>
<protein>
    <recommendedName>
        <fullName evidence="10">D-alanyl-D-alanine dipeptidase</fullName>
        <shortName evidence="10">D-Ala-D-Ala dipeptidase</shortName>
        <ecNumber evidence="10">3.4.13.22</ecNumber>
    </recommendedName>
</protein>
<dbReference type="PANTHER" id="PTHR22935">
    <property type="entry name" value="PENICILLIN-BINDING PROTEIN"/>
    <property type="match status" value="1"/>
</dbReference>
<dbReference type="PANTHER" id="PTHR22935:SF95">
    <property type="entry name" value="BETA-LACTAMASE-LIKE 1-RELATED"/>
    <property type="match status" value="1"/>
</dbReference>
<feature type="active site" description="Proton donor/acceptor" evidence="10">
    <location>
        <position position="773"/>
    </location>
</feature>
<evidence type="ECO:0000256" key="5">
    <source>
        <dbReference type="ARBA" id="ARBA00022833"/>
    </source>
</evidence>
<dbReference type="SUPFAM" id="SSF56601">
    <property type="entry name" value="beta-lactamase/transpeptidase-like"/>
    <property type="match status" value="1"/>
</dbReference>
<evidence type="ECO:0000259" key="11">
    <source>
        <dbReference type="Pfam" id="PF00144"/>
    </source>
</evidence>
<evidence type="ECO:0000313" key="12">
    <source>
        <dbReference type="EMBL" id="VIP02422.1"/>
    </source>
</evidence>
<evidence type="ECO:0000256" key="10">
    <source>
        <dbReference type="HAMAP-Rule" id="MF_01924"/>
    </source>
</evidence>
<dbReference type="GO" id="GO:0160237">
    <property type="term" value="F:D-Ala-D-Ala dipeptidase activity"/>
    <property type="evidence" value="ECO:0007669"/>
    <property type="project" value="UniProtKB-EC"/>
</dbReference>
<dbReference type="KEGG" id="tim:GMBLW1_15380"/>
<keyword evidence="5 10" id="KW-0862">Zinc</keyword>
<comment type="catalytic activity">
    <reaction evidence="1 10">
        <text>D-alanyl-D-alanine + H2O = 2 D-alanine</text>
        <dbReference type="Rhea" id="RHEA:20661"/>
        <dbReference type="ChEBI" id="CHEBI:15377"/>
        <dbReference type="ChEBI" id="CHEBI:57416"/>
        <dbReference type="ChEBI" id="CHEBI:57822"/>
        <dbReference type="EC" id="3.4.13.22"/>
    </reaction>
</comment>
<dbReference type="InParanoid" id="A0A6C2YNF5"/>
<dbReference type="Gene3D" id="3.40.710.10">
    <property type="entry name" value="DD-peptidase/beta-lactamase superfamily"/>
    <property type="match status" value="1"/>
</dbReference>
<keyword evidence="4 10" id="KW-0378">Hydrolase</keyword>
<dbReference type="EMBL" id="LR593887">
    <property type="protein sequence ID" value="VTS01351.1"/>
    <property type="molecule type" value="Genomic_DNA"/>
</dbReference>
<keyword evidence="6 10" id="KW-0224">Dipeptidase</keyword>
<keyword evidence="2 10" id="KW-0645">Protease</keyword>
<organism evidence="12">
    <name type="scientific">Tuwongella immobilis</name>
    <dbReference type="NCBI Taxonomy" id="692036"/>
    <lineage>
        <taxon>Bacteria</taxon>
        <taxon>Pseudomonadati</taxon>
        <taxon>Planctomycetota</taxon>
        <taxon>Planctomycetia</taxon>
        <taxon>Gemmatales</taxon>
        <taxon>Gemmataceae</taxon>
        <taxon>Tuwongella</taxon>
    </lineage>
</organism>
<dbReference type="RefSeq" id="WP_162657599.1">
    <property type="nucleotide sequence ID" value="NZ_LR593887.1"/>
</dbReference>
<dbReference type="Pfam" id="PF01427">
    <property type="entry name" value="Peptidase_M15"/>
    <property type="match status" value="1"/>
</dbReference>
<dbReference type="EMBL" id="LR586016">
    <property type="protein sequence ID" value="VIP02422.1"/>
    <property type="molecule type" value="Genomic_DNA"/>
</dbReference>
<dbReference type="Proteomes" id="UP000464378">
    <property type="component" value="Chromosome"/>
</dbReference>
<keyword evidence="13" id="KW-1185">Reference proteome</keyword>
<feature type="binding site" evidence="10">
    <location>
        <position position="715"/>
    </location>
    <ligand>
        <name>Zn(2+)</name>
        <dbReference type="ChEBI" id="CHEBI:29105"/>
        <note>catalytic</note>
    </ligand>
</feature>
<accession>A0A6C2YNF5</accession>
<evidence type="ECO:0000313" key="13">
    <source>
        <dbReference type="Proteomes" id="UP000464378"/>
    </source>
</evidence>
<dbReference type="InterPro" id="IPR001466">
    <property type="entry name" value="Beta-lactam-related"/>
</dbReference>
<proteinExistence type="inferred from homology"/>
<feature type="site" description="Transition state stabilizer" evidence="10">
    <location>
        <position position="679"/>
    </location>
</feature>
<evidence type="ECO:0000256" key="6">
    <source>
        <dbReference type="ARBA" id="ARBA00022997"/>
    </source>
</evidence>
<dbReference type="SUPFAM" id="SSF55166">
    <property type="entry name" value="Hedgehog/DD-peptidase"/>
    <property type="match status" value="1"/>
</dbReference>
<dbReference type="InterPro" id="IPR009045">
    <property type="entry name" value="Zn_M74/Hedgehog-like"/>
</dbReference>
<dbReference type="Gene3D" id="3.30.1380.10">
    <property type="match status" value="1"/>
</dbReference>
<gene>
    <name evidence="12" type="ORF">GMBLW1_15380</name>
</gene>
<comment type="similarity">
    <text evidence="10">Belongs to the peptidase M15D family.</text>
</comment>
<dbReference type="GO" id="GO:0008270">
    <property type="term" value="F:zinc ion binding"/>
    <property type="evidence" value="ECO:0007669"/>
    <property type="project" value="UniProtKB-UniRule"/>
</dbReference>
<dbReference type="GO" id="GO:0008237">
    <property type="term" value="F:metallopeptidase activity"/>
    <property type="evidence" value="ECO:0007669"/>
    <property type="project" value="UniProtKB-KW"/>
</dbReference>
<dbReference type="HAMAP" id="MF_01924">
    <property type="entry name" value="A_A_dipeptidase"/>
    <property type="match status" value="1"/>
</dbReference>
<comment type="function">
    <text evidence="10">Catalyzes hydrolysis of the D-alanyl-D-alanine dipeptide.</text>
</comment>
<dbReference type="InterPro" id="IPR051478">
    <property type="entry name" value="Beta-lactamase-like_AB/R"/>
</dbReference>
<comment type="similarity">
    <text evidence="9">Belongs to the beta-lactamase family.</text>
</comment>
<keyword evidence="7 10" id="KW-0482">Metalloprotease</keyword>
<dbReference type="AlphaFoldDB" id="A0A6C2YNF5"/>
<dbReference type="CDD" id="cd14840">
    <property type="entry name" value="D-Ala-D-Ala_dipeptidase_Aad"/>
    <property type="match status" value="1"/>
</dbReference>
<evidence type="ECO:0000256" key="2">
    <source>
        <dbReference type="ARBA" id="ARBA00022670"/>
    </source>
</evidence>
<evidence type="ECO:0000256" key="3">
    <source>
        <dbReference type="ARBA" id="ARBA00022723"/>
    </source>
</evidence>
<dbReference type="EC" id="3.4.13.22" evidence="10"/>
<name>A0A6C2YNF5_9BACT</name>
<keyword evidence="3 10" id="KW-0479">Metal-binding</keyword>
<evidence type="ECO:0000256" key="8">
    <source>
        <dbReference type="ARBA" id="ARBA00023316"/>
    </source>
</evidence>
<feature type="domain" description="Beta-lactamase-related" evidence="11">
    <location>
        <begin position="56"/>
        <end position="373"/>
    </location>
</feature>
<dbReference type="InterPro" id="IPR000755">
    <property type="entry name" value="A_A_dipeptidase"/>
</dbReference>
<feature type="binding site" evidence="10">
    <location>
        <position position="776"/>
    </location>
    <ligand>
        <name>Zn(2+)</name>
        <dbReference type="ChEBI" id="CHEBI:29105"/>
        <note>catalytic</note>
    </ligand>
</feature>
<dbReference type="GO" id="GO:0071555">
    <property type="term" value="P:cell wall organization"/>
    <property type="evidence" value="ECO:0007669"/>
    <property type="project" value="UniProtKB-KW"/>
</dbReference>
<reference evidence="12" key="1">
    <citation type="submission" date="2019-04" db="EMBL/GenBank/DDBJ databases">
        <authorList>
            <consortium name="Science for Life Laboratories"/>
        </authorList>
    </citation>
    <scope>NUCLEOTIDE SEQUENCE</scope>
    <source>
        <strain evidence="12">MBLW1</strain>
    </source>
</reference>
<keyword evidence="8" id="KW-0961">Cell wall biogenesis/degradation</keyword>
<evidence type="ECO:0000256" key="1">
    <source>
        <dbReference type="ARBA" id="ARBA00001362"/>
    </source>
</evidence>
<evidence type="ECO:0000256" key="7">
    <source>
        <dbReference type="ARBA" id="ARBA00023049"/>
    </source>
</evidence>
<sequence>MRFRYHSRCLLGVGMGLLVLAVIGRPNERAFAQTAPTVAPIVLAPETTPAIQALSTFIEEQRQEKGIPAISIALVDDQRVVWSAGFGLMHPRVGRKATADTAYCVGSVSKLYTDIAVMQLVEKGELSLDAPIQQAIRRFTPQNLFEQPITLRQLMTHRSGLVREPPVGNYFDSTQPSLEQTVLSLNSTTLVYPPGKRIKYSNAGIAAVGYAVEFSQREAFGRYIQRTLLDPMGMKSTSFQLSARNTPQFADSIMWTHIGKTFPAPTFEMGLGPAGSMISTVNDQTQLLKMIFGNGMVNGVRILKPESLREMLTPQFVQKDDTVKIGLGFFLSEFEGKLRAGHGGAVYGFATEFAAIPSEKLGVVVVCSKDIANAVSTRIADEALRLMLATKAGKPLPTIARTSALDPARCRVLAGRYQNGTEWIDLLERDGRLWMLPSRGGYRVELKGIENDLIGDDVHSYGTRLKVEPGKLIIRDRVFTQVNVPLPSEIPDNWKGLIGDYGENHNVLTILEKDGKLHALIEWAFLYPLTQEADDVFAFPSYGLYQDEKLIFTRDAKGRAESVKAAEVTFNRRRIAGENGELFKIRPTKAIPALRDAALKAQPTVLPGKFREPELVDLQRLDPSLKFDIRYATENNFLGTPVYTSARAFMQKPAAEALLRVHQKLESRGLGLVIFDAYRPWHVTKIFWDATPANQKNFVADPSKGSRHNRGCAVDLSLYDRKTGQVVMMPSGFDEFSDRAYPDYLGGTARQRWFRDLLREAMQEEGFTVYSDEWWHFDFRDWQQYNLLNATFEELKR</sequence>
<evidence type="ECO:0000256" key="4">
    <source>
        <dbReference type="ARBA" id="ARBA00022801"/>
    </source>
</evidence>